<evidence type="ECO:0000256" key="1">
    <source>
        <dbReference type="ARBA" id="ARBA00022801"/>
    </source>
</evidence>
<protein>
    <submittedName>
        <fullName evidence="4">Serine hydrolase</fullName>
    </submittedName>
</protein>
<keyword evidence="5" id="KW-1185">Reference proteome</keyword>
<dbReference type="Proteomes" id="UP000298860">
    <property type="component" value="Unassembled WGS sequence"/>
</dbReference>
<keyword evidence="2" id="KW-0732">Signal</keyword>
<dbReference type="PANTHER" id="PTHR43283:SF11">
    <property type="entry name" value="BETA-LACTAMASE-RELATED DOMAIN-CONTAINING PROTEIN"/>
    <property type="match status" value="1"/>
</dbReference>
<reference evidence="5" key="1">
    <citation type="submission" date="2019-04" db="EMBL/GenBank/DDBJ databases">
        <title>Draft genome sequence of Pseudonocardiaceae bacterium SL3-2-4.</title>
        <authorList>
            <person name="Ningsih F."/>
            <person name="Yokota A."/>
            <person name="Sakai Y."/>
            <person name="Nanatani K."/>
            <person name="Yabe S."/>
            <person name="Oetari A."/>
            <person name="Sjamsuridzal W."/>
        </authorList>
    </citation>
    <scope>NUCLEOTIDE SEQUENCE [LARGE SCALE GENOMIC DNA]</scope>
    <source>
        <strain evidence="5">SL3-2-4</strain>
    </source>
</reference>
<evidence type="ECO:0000256" key="2">
    <source>
        <dbReference type="SAM" id="SignalP"/>
    </source>
</evidence>
<comment type="caution">
    <text evidence="4">The sequence shown here is derived from an EMBL/GenBank/DDBJ whole genome shotgun (WGS) entry which is preliminary data.</text>
</comment>
<sequence>MRRLASVTVLLAVLTALADPADAEVPPVPPHGRFDQPYRGFAPPSTLLRDGSPAEAGLDPGPIDDALRRVRSWTEPDPGTGHPMFSGAVTLLAHDGVVVARRASGYALRYADAAGTELAEDRRIPMRTGTVFDLASLSKLFTSIVALQQIEAGRIELTAPVARYLPEFATSGKGAITVEQLLTHTSGLEPDLPLWRDWPDIPSRFKAVLDVAPVNPPGSTYLYSDLNMIALQLLVQQVTGRRLDLLVRDGITGPLGMAHTGYNPPPSARASIAATEFESDPPRGLVWGEVHDENAWALGGVAGHAGVFSTADDLAVLGQALLDGGSYAGHRILRPDTVREMLTDYNGAFPGDAHGLGFELDQRWYMGALTGPRTAGHTGFTGTTLVIDPASRSIAILLTNRVHPNRNWGSINPARRAVADGLARSLAVRPRRGPDAWASIIGDTTTNGASATLTTVPLAPRGDRLTVSFDAFVDADPADQLLLESSSDGVSWRAVPVRANGCGAPGGEVNALTGYGDRCWWTVRAKLPASGPLRLRWRYTAGDEYAGRGVYLDAIRVGDAAGTLLDAERDRDALTASGWRLATR</sequence>
<dbReference type="Gene3D" id="3.40.710.10">
    <property type="entry name" value="DD-peptidase/beta-lactamase superfamily"/>
    <property type="match status" value="1"/>
</dbReference>
<feature type="chain" id="PRO_5038984103" evidence="2">
    <location>
        <begin position="19"/>
        <end position="584"/>
    </location>
</feature>
<dbReference type="GO" id="GO:0016787">
    <property type="term" value="F:hydrolase activity"/>
    <property type="evidence" value="ECO:0007669"/>
    <property type="project" value="UniProtKB-KW"/>
</dbReference>
<dbReference type="InterPro" id="IPR050789">
    <property type="entry name" value="Diverse_Enzym_Activities"/>
</dbReference>
<feature type="signal peptide" evidence="2">
    <location>
        <begin position="1"/>
        <end position="18"/>
    </location>
</feature>
<feature type="domain" description="Beta-lactamase-related" evidence="3">
    <location>
        <begin position="85"/>
        <end position="419"/>
    </location>
</feature>
<dbReference type="AlphaFoldDB" id="A0A4D4J5I8"/>
<dbReference type="PANTHER" id="PTHR43283">
    <property type="entry name" value="BETA-LACTAMASE-RELATED"/>
    <property type="match status" value="1"/>
</dbReference>
<organism evidence="4 5">
    <name type="scientific">Gandjariella thermophila</name>
    <dbReference type="NCBI Taxonomy" id="1931992"/>
    <lineage>
        <taxon>Bacteria</taxon>
        <taxon>Bacillati</taxon>
        <taxon>Actinomycetota</taxon>
        <taxon>Actinomycetes</taxon>
        <taxon>Pseudonocardiales</taxon>
        <taxon>Pseudonocardiaceae</taxon>
        <taxon>Gandjariella</taxon>
    </lineage>
</organism>
<accession>A0A4D4J5I8</accession>
<evidence type="ECO:0000313" key="5">
    <source>
        <dbReference type="Proteomes" id="UP000298860"/>
    </source>
</evidence>
<name>A0A4D4J5I8_9PSEU</name>
<dbReference type="InterPro" id="IPR012338">
    <property type="entry name" value="Beta-lactam/transpept-like"/>
</dbReference>
<gene>
    <name evidence="4" type="primary">ampC_1</name>
    <name evidence="4" type="ORF">GTS_23670</name>
</gene>
<dbReference type="InterPro" id="IPR001466">
    <property type="entry name" value="Beta-lactam-related"/>
</dbReference>
<dbReference type="Pfam" id="PF00144">
    <property type="entry name" value="Beta-lactamase"/>
    <property type="match status" value="1"/>
</dbReference>
<keyword evidence="1 4" id="KW-0378">Hydrolase</keyword>
<evidence type="ECO:0000313" key="4">
    <source>
        <dbReference type="EMBL" id="GDY30734.1"/>
    </source>
</evidence>
<dbReference type="EMBL" id="BJFL01000009">
    <property type="protein sequence ID" value="GDY30734.1"/>
    <property type="molecule type" value="Genomic_DNA"/>
</dbReference>
<dbReference type="SUPFAM" id="SSF56601">
    <property type="entry name" value="beta-lactamase/transpeptidase-like"/>
    <property type="match status" value="1"/>
</dbReference>
<proteinExistence type="predicted"/>
<evidence type="ECO:0000259" key="3">
    <source>
        <dbReference type="Pfam" id="PF00144"/>
    </source>
</evidence>